<accession>A0A161R209</accession>
<reference evidence="1 2" key="1">
    <citation type="submission" date="2015-12" db="EMBL/GenBank/DDBJ databases">
        <title>Genome sequence of Tistrella mobilis MCCC 1A02139.</title>
        <authorList>
            <person name="Lu L."/>
            <person name="Lai Q."/>
            <person name="Shao Z."/>
            <person name="Qian P."/>
        </authorList>
    </citation>
    <scope>NUCLEOTIDE SEQUENCE [LARGE SCALE GENOMIC DNA]</scope>
    <source>
        <strain evidence="1 2">MCCC 1A02139</strain>
    </source>
</reference>
<comment type="caution">
    <text evidence="1">The sequence shown here is derived from an EMBL/GenBank/DDBJ whole genome shotgun (WGS) entry which is preliminary data.</text>
</comment>
<organism evidence="1 2">
    <name type="scientific">Tistrella mobilis</name>
    <dbReference type="NCBI Taxonomy" id="171437"/>
    <lineage>
        <taxon>Bacteria</taxon>
        <taxon>Pseudomonadati</taxon>
        <taxon>Pseudomonadota</taxon>
        <taxon>Alphaproteobacteria</taxon>
        <taxon>Geminicoccales</taxon>
        <taxon>Geminicoccaceae</taxon>
        <taxon>Tistrella</taxon>
    </lineage>
</organism>
<dbReference type="InterPro" id="IPR038287">
    <property type="entry name" value="Cse2_sf"/>
</dbReference>
<gene>
    <name evidence="1" type="ORF">AUP44_08550</name>
</gene>
<dbReference type="Gene3D" id="1.10.520.40">
    <property type="entry name" value="CRISPR-associated protein Cse2"/>
    <property type="match status" value="1"/>
</dbReference>
<dbReference type="AlphaFoldDB" id="A0A161R209"/>
<dbReference type="Proteomes" id="UP000075787">
    <property type="component" value="Unassembled WGS sequence"/>
</dbReference>
<protein>
    <recommendedName>
        <fullName evidence="3">Type I-E CRISPR-associated protein Cse2/CasB</fullName>
    </recommendedName>
</protein>
<name>A0A161R209_9PROT</name>
<proteinExistence type="predicted"/>
<evidence type="ECO:0000313" key="1">
    <source>
        <dbReference type="EMBL" id="KYO51559.1"/>
    </source>
</evidence>
<evidence type="ECO:0008006" key="3">
    <source>
        <dbReference type="Google" id="ProtNLM"/>
    </source>
</evidence>
<evidence type="ECO:0000313" key="2">
    <source>
        <dbReference type="Proteomes" id="UP000075787"/>
    </source>
</evidence>
<sequence length="192" mass="21144">MSQPDTFAAQVATLSAQLLKFDGGDRAALRRMEPDTPAPPAYWRLVTVAGFIHWSEEKQAVLRRVVRQMALLVPAGETDKVTLHKTDRPLGAVLCDGGDGEWASRGGPPQPVISEDRLARFLAMPARGRGDALDRMLRGIARRRSPALGIDCGELLMLALRPDDTARLNDIARDYYRRLDQATRSAQQKATA</sequence>
<dbReference type="EMBL" id="LPZR01000171">
    <property type="protein sequence ID" value="KYO51559.1"/>
    <property type="molecule type" value="Genomic_DNA"/>
</dbReference>
<dbReference type="RefSeq" id="WP_062766033.1">
    <property type="nucleotide sequence ID" value="NZ_CP121055.1"/>
</dbReference>